<organism evidence="4 5">
    <name type="scientific">Piscinibacter sakaiensis</name>
    <name type="common">Ideonella sakaiensis</name>
    <dbReference type="NCBI Taxonomy" id="1547922"/>
    <lineage>
        <taxon>Bacteria</taxon>
        <taxon>Pseudomonadati</taxon>
        <taxon>Pseudomonadota</taxon>
        <taxon>Betaproteobacteria</taxon>
        <taxon>Burkholderiales</taxon>
        <taxon>Sphaerotilaceae</taxon>
        <taxon>Piscinibacter</taxon>
    </lineage>
</organism>
<keyword evidence="1 4" id="KW-0808">Transferase</keyword>
<dbReference type="STRING" id="1547922.ISF6_0570"/>
<reference evidence="4 5" key="2">
    <citation type="journal article" date="2016" name="Science">
        <title>A bacterium that degrades and assimilates poly(ethylene terephthalate).</title>
        <authorList>
            <person name="Yoshida S."/>
            <person name="Hiraga K."/>
            <person name="Takehana T."/>
            <person name="Taniguchi I."/>
            <person name="Yamaji H."/>
            <person name="Maeda Y."/>
            <person name="Toyohara K."/>
            <person name="Miyamoto K."/>
            <person name="Kimura Y."/>
            <person name="Oda K."/>
        </authorList>
    </citation>
    <scope>NUCLEOTIDE SEQUENCE [LARGE SCALE GENOMIC DNA]</scope>
    <source>
        <strain evidence="5">NBRC 110686 / TISTR 2288 / 201-F6</strain>
    </source>
</reference>
<dbReference type="OrthoDB" id="9787920at2"/>
<keyword evidence="2 4" id="KW-0012">Acyltransferase</keyword>
<reference evidence="5" key="1">
    <citation type="submission" date="2015-07" db="EMBL/GenBank/DDBJ databases">
        <title>Discovery of a poly(ethylene terephthalate assimilation.</title>
        <authorList>
            <person name="Yoshida S."/>
            <person name="Hiraga K."/>
            <person name="Takehana T."/>
            <person name="Taniguchi I."/>
            <person name="Yamaji H."/>
            <person name="Maeda Y."/>
            <person name="Toyohara K."/>
            <person name="Miyamoto K."/>
            <person name="Kimura Y."/>
            <person name="Oda K."/>
        </authorList>
    </citation>
    <scope>NUCLEOTIDE SEQUENCE [LARGE SCALE GENOMIC DNA]</scope>
    <source>
        <strain evidence="5">NBRC 110686 / TISTR 2288 / 201-F6</strain>
    </source>
</reference>
<dbReference type="GO" id="GO:0016747">
    <property type="term" value="F:acyltransferase activity, transferring groups other than amino-acyl groups"/>
    <property type="evidence" value="ECO:0007669"/>
    <property type="project" value="InterPro"/>
</dbReference>
<evidence type="ECO:0000256" key="1">
    <source>
        <dbReference type="ARBA" id="ARBA00022679"/>
    </source>
</evidence>
<dbReference type="Proteomes" id="UP000037660">
    <property type="component" value="Unassembled WGS sequence"/>
</dbReference>
<keyword evidence="5" id="KW-1185">Reference proteome</keyword>
<dbReference type="PROSITE" id="PS51186">
    <property type="entry name" value="GNAT"/>
    <property type="match status" value="1"/>
</dbReference>
<dbReference type="InterPro" id="IPR016181">
    <property type="entry name" value="Acyl_CoA_acyltransferase"/>
</dbReference>
<dbReference type="CDD" id="cd04301">
    <property type="entry name" value="NAT_SF"/>
    <property type="match status" value="1"/>
</dbReference>
<dbReference type="InterPro" id="IPR050832">
    <property type="entry name" value="Bact_Acetyltransf"/>
</dbReference>
<dbReference type="PANTHER" id="PTHR43877">
    <property type="entry name" value="AMINOALKYLPHOSPHONATE N-ACETYLTRANSFERASE-RELATED-RELATED"/>
    <property type="match status" value="1"/>
</dbReference>
<name>A0A0K8NYK6_PISS1</name>
<comment type="caution">
    <text evidence="4">The sequence shown here is derived from an EMBL/GenBank/DDBJ whole genome shotgun (WGS) entry which is preliminary data.</text>
</comment>
<accession>A0A0K8NYK6</accession>
<dbReference type="InterPro" id="IPR000182">
    <property type="entry name" value="GNAT_dom"/>
</dbReference>
<dbReference type="Gene3D" id="3.40.630.30">
    <property type="match status" value="1"/>
</dbReference>
<dbReference type="SUPFAM" id="SSF55729">
    <property type="entry name" value="Acyl-CoA N-acyltransferases (Nat)"/>
    <property type="match status" value="1"/>
</dbReference>
<gene>
    <name evidence="4" type="ORF">ISF6_0570</name>
</gene>
<dbReference type="Pfam" id="PF13508">
    <property type="entry name" value="Acetyltransf_7"/>
    <property type="match status" value="1"/>
</dbReference>
<evidence type="ECO:0000313" key="4">
    <source>
        <dbReference type="EMBL" id="GAP35005.1"/>
    </source>
</evidence>
<proteinExistence type="predicted"/>
<dbReference type="RefSeq" id="WP_054019093.1">
    <property type="nucleotide sequence ID" value="NZ_BBYR01000013.1"/>
</dbReference>
<evidence type="ECO:0000313" key="5">
    <source>
        <dbReference type="Proteomes" id="UP000037660"/>
    </source>
</evidence>
<protein>
    <submittedName>
        <fullName evidence="4">Acetyltransferase</fullName>
        <ecNumber evidence="4">2.3.1.-</ecNumber>
    </submittedName>
</protein>
<evidence type="ECO:0000256" key="2">
    <source>
        <dbReference type="ARBA" id="ARBA00023315"/>
    </source>
</evidence>
<feature type="domain" description="N-acetyltransferase" evidence="3">
    <location>
        <begin position="1"/>
        <end position="136"/>
    </location>
</feature>
<evidence type="ECO:0000259" key="3">
    <source>
        <dbReference type="PROSITE" id="PS51186"/>
    </source>
</evidence>
<dbReference type="EMBL" id="BBYR01000013">
    <property type="protein sequence ID" value="GAP35005.1"/>
    <property type="molecule type" value="Genomic_DNA"/>
</dbReference>
<sequence>MRLETHDDPPGDLLQAVDEGLETHARAAAPLHEVRPLAVAARDEAGARLLGGAVGRTWGACCELQQLWVEAAERGRGVGSALLADFEQAARARGCRIFYLTTLSYQAPDFYRRHGYRVLAQIDGYPEGIVKFLMLRSEA</sequence>
<dbReference type="AlphaFoldDB" id="A0A0K8NYK6"/>
<dbReference type="PANTHER" id="PTHR43877:SF2">
    <property type="entry name" value="AMINOALKYLPHOSPHONATE N-ACETYLTRANSFERASE-RELATED"/>
    <property type="match status" value="1"/>
</dbReference>
<dbReference type="EC" id="2.3.1.-" evidence="4"/>